<proteinExistence type="predicted"/>
<dbReference type="GO" id="GO:0006357">
    <property type="term" value="P:regulation of transcription by RNA polymerase II"/>
    <property type="evidence" value="ECO:0007669"/>
    <property type="project" value="TreeGrafter"/>
</dbReference>
<dbReference type="GO" id="GO:0005634">
    <property type="term" value="C:nucleus"/>
    <property type="evidence" value="ECO:0007669"/>
    <property type="project" value="UniProtKB-SubCell"/>
</dbReference>
<protein>
    <submittedName>
        <fullName evidence="7">TOX high mobility group box family member 4</fullName>
    </submittedName>
</protein>
<dbReference type="Pfam" id="PF00505">
    <property type="entry name" value="HMG_box"/>
    <property type="match status" value="1"/>
</dbReference>
<feature type="domain" description="HMG box" evidence="6">
    <location>
        <begin position="279"/>
        <end position="347"/>
    </location>
</feature>
<evidence type="ECO:0000256" key="5">
    <source>
        <dbReference type="SAM" id="MobiDB-lite"/>
    </source>
</evidence>
<reference evidence="7" key="1">
    <citation type="submission" date="2016-05" db="EMBL/GenBank/DDBJ databases">
        <authorList>
            <person name="Lavstsen T."/>
            <person name="Jespersen J.S."/>
        </authorList>
    </citation>
    <scope>NUCLEOTIDE SEQUENCE</scope>
    <source>
        <tissue evidence="7">Brain</tissue>
    </source>
</reference>
<dbReference type="PANTHER" id="PTHR45781">
    <property type="entry name" value="AGAP000281-PA"/>
    <property type="match status" value="1"/>
</dbReference>
<organism evidence="7">
    <name type="scientific">Nothobranchius korthausae</name>
    <dbReference type="NCBI Taxonomy" id="1143690"/>
    <lineage>
        <taxon>Eukaryota</taxon>
        <taxon>Metazoa</taxon>
        <taxon>Chordata</taxon>
        <taxon>Craniata</taxon>
        <taxon>Vertebrata</taxon>
        <taxon>Euteleostomi</taxon>
        <taxon>Actinopterygii</taxon>
        <taxon>Neopterygii</taxon>
        <taxon>Teleostei</taxon>
        <taxon>Neoteleostei</taxon>
        <taxon>Acanthomorphata</taxon>
        <taxon>Ovalentaria</taxon>
        <taxon>Atherinomorphae</taxon>
        <taxon>Cyprinodontiformes</taxon>
        <taxon>Nothobranchiidae</taxon>
        <taxon>Nothobranchius</taxon>
    </lineage>
</organism>
<dbReference type="PROSITE" id="PS50118">
    <property type="entry name" value="HMG_BOX_2"/>
    <property type="match status" value="1"/>
</dbReference>
<dbReference type="AlphaFoldDB" id="A0A1A8G055"/>
<feature type="region of interest" description="Disordered" evidence="5">
    <location>
        <begin position="455"/>
        <end position="557"/>
    </location>
</feature>
<dbReference type="GO" id="GO:0031490">
    <property type="term" value="F:chromatin DNA binding"/>
    <property type="evidence" value="ECO:0007669"/>
    <property type="project" value="TreeGrafter"/>
</dbReference>
<feature type="region of interest" description="Disordered" evidence="5">
    <location>
        <begin position="569"/>
        <end position="637"/>
    </location>
</feature>
<dbReference type="SUPFAM" id="SSF47095">
    <property type="entry name" value="HMG-box"/>
    <property type="match status" value="1"/>
</dbReference>
<feature type="compositionally biased region" description="Polar residues" evidence="5">
    <location>
        <begin position="544"/>
        <end position="554"/>
    </location>
</feature>
<dbReference type="FunFam" id="1.10.30.10:FF:000005">
    <property type="entry name" value="TOX high mobility group box family member 3"/>
    <property type="match status" value="1"/>
</dbReference>
<feature type="non-terminal residue" evidence="7">
    <location>
        <position position="637"/>
    </location>
</feature>
<feature type="compositionally biased region" description="Low complexity" evidence="5">
    <location>
        <begin position="455"/>
        <end position="537"/>
    </location>
</feature>
<dbReference type="PRINTS" id="PR00886">
    <property type="entry name" value="HIGHMOBLTY12"/>
</dbReference>
<dbReference type="InterPro" id="IPR036910">
    <property type="entry name" value="HMG_box_dom_sf"/>
</dbReference>
<name>A0A1A8G055_9TELE</name>
<dbReference type="Gene3D" id="1.10.30.10">
    <property type="entry name" value="High mobility group box domain"/>
    <property type="match status" value="1"/>
</dbReference>
<dbReference type="InterPro" id="IPR009071">
    <property type="entry name" value="HMG_box_dom"/>
</dbReference>
<evidence type="ECO:0000256" key="3">
    <source>
        <dbReference type="ARBA" id="ARBA00023242"/>
    </source>
</evidence>
<evidence type="ECO:0000256" key="2">
    <source>
        <dbReference type="ARBA" id="ARBA00023125"/>
    </source>
</evidence>
<dbReference type="EMBL" id="HAEB01018528">
    <property type="protein sequence ID" value="SBQ65055.1"/>
    <property type="molecule type" value="Transcribed_RNA"/>
</dbReference>
<keyword evidence="3 4" id="KW-0539">Nucleus</keyword>
<dbReference type="PANTHER" id="PTHR45781:SF1">
    <property type="entry name" value="HMG BOX DOMAIN-CONTAINING PROTEIN"/>
    <property type="match status" value="1"/>
</dbReference>
<dbReference type="CDD" id="cd21995">
    <property type="entry name" value="HMG-box_TOX-like"/>
    <property type="match status" value="1"/>
</dbReference>
<feature type="compositionally biased region" description="Polar residues" evidence="5">
    <location>
        <begin position="621"/>
        <end position="637"/>
    </location>
</feature>
<evidence type="ECO:0000259" key="6">
    <source>
        <dbReference type="PROSITE" id="PS50118"/>
    </source>
</evidence>
<evidence type="ECO:0000256" key="1">
    <source>
        <dbReference type="ARBA" id="ARBA00004123"/>
    </source>
</evidence>
<comment type="subcellular location">
    <subcellularLocation>
        <location evidence="1">Nucleus</location>
    </subcellularLocation>
</comment>
<accession>A0A1A8G055</accession>
<evidence type="ECO:0000256" key="4">
    <source>
        <dbReference type="PROSITE-ProRule" id="PRU00267"/>
    </source>
</evidence>
<dbReference type="InterPro" id="IPR051365">
    <property type="entry name" value="TOX_HMG-box_domain"/>
</dbReference>
<evidence type="ECO:0000313" key="7">
    <source>
        <dbReference type="EMBL" id="SBQ65055.1"/>
    </source>
</evidence>
<sequence>MDLNFYSGLSDGSSNVDSEFLDSQVYGEYAEESKFAGGRDSYLSVSGAGHHFLSAEQTFHTPSLGDEVFEIPPISLHPHPTLGISDAVSHYELTDGSAGSQSLVSNLVVEANDPSFASNFVNLGTLGQTGGGPLLSSLALELGNSSGSPFSHSPPVTIDVQLGDVGQGLLGSSHLTMTNQSELTLGHHSEAPEQPLSATPSPAGSLQDEDMEDFKRSVLVDSPVLLSSSSIVSNMSLNPSPPSFASPATGRRGGVKPVALAEAAAGGKKVRKKKDPNEPQKPVSAYALFFRDTQVAIKGQNPNASFGEVSKIVASMWDSLGEEQKQVYKSKTEAAKKEYLKALAAYRASLVSKAAAESAEAQTIRTVQQTLASTSLSPGLVLPSPLNQHPNMSSAAQALQQALPRAIAPKPLQMRLGGSQIVTSVTVSHQNMSSGMPPQLLGQMGAGGAMVAGAQSTAVSQMSPPMQSVQQHAMQQLQQQQQQQQQQQMQQHLQHHQMQQQQMHHQQIQQQMQHQHFQHHLQQQLQQHHMQQQQQQQTGPPPGSETSRWVGSTSCKDECCRSSQPHLTCEEVTESQHTNRHDSPEGLKNLPHKLRFKSPPGELPPSPDSRLGGRPAEPNIQVKNQQQNSNYECATDE</sequence>
<dbReference type="SMART" id="SM00398">
    <property type="entry name" value="HMG"/>
    <property type="match status" value="1"/>
</dbReference>
<keyword evidence="2 4" id="KW-0238">DNA-binding</keyword>
<gene>
    <name evidence="7" type="primary">TOX4</name>
</gene>
<feature type="DNA-binding region" description="HMG box" evidence="4">
    <location>
        <begin position="279"/>
        <end position="347"/>
    </location>
</feature>
<reference evidence="7" key="2">
    <citation type="submission" date="2016-06" db="EMBL/GenBank/DDBJ databases">
        <title>The genome of a short-lived fish provides insights into sex chromosome evolution and the genetic control of aging.</title>
        <authorList>
            <person name="Reichwald K."/>
            <person name="Felder M."/>
            <person name="Petzold A."/>
            <person name="Koch P."/>
            <person name="Groth M."/>
            <person name="Platzer M."/>
        </authorList>
    </citation>
    <scope>NUCLEOTIDE SEQUENCE</scope>
    <source>
        <tissue evidence="7">Brain</tissue>
    </source>
</reference>